<reference evidence="2 3" key="1">
    <citation type="submission" date="2020-03" db="EMBL/GenBank/DDBJ databases">
        <title>Genomic Encyclopedia of Type Strains, Phase IV (KMG-IV): sequencing the most valuable type-strain genomes for metagenomic binning, comparative biology and taxonomic classification.</title>
        <authorList>
            <person name="Goeker M."/>
        </authorList>
    </citation>
    <scope>NUCLEOTIDE SEQUENCE [LARGE SCALE GENOMIC DNA]</scope>
    <source>
        <strain evidence="2 3">DSM 101599</strain>
    </source>
</reference>
<protein>
    <submittedName>
        <fullName evidence="2">Uncharacterized protein</fullName>
    </submittedName>
</protein>
<dbReference type="EMBL" id="JAASQL010000004">
    <property type="protein sequence ID" value="NIJ46115.1"/>
    <property type="molecule type" value="Genomic_DNA"/>
</dbReference>
<organism evidence="2 3">
    <name type="scientific">Wenyingzhuangia heitensis</name>
    <dbReference type="NCBI Taxonomy" id="1487859"/>
    <lineage>
        <taxon>Bacteria</taxon>
        <taxon>Pseudomonadati</taxon>
        <taxon>Bacteroidota</taxon>
        <taxon>Flavobacteriia</taxon>
        <taxon>Flavobacteriales</taxon>
        <taxon>Flavobacteriaceae</taxon>
        <taxon>Wenyingzhuangia</taxon>
    </lineage>
</organism>
<evidence type="ECO:0000313" key="3">
    <source>
        <dbReference type="Proteomes" id="UP000745859"/>
    </source>
</evidence>
<feature type="transmembrane region" description="Helical" evidence="1">
    <location>
        <begin position="7"/>
        <end position="28"/>
    </location>
</feature>
<keyword evidence="3" id="KW-1185">Reference proteome</keyword>
<evidence type="ECO:0000256" key="1">
    <source>
        <dbReference type="SAM" id="Phobius"/>
    </source>
</evidence>
<dbReference type="RefSeq" id="WP_167189538.1">
    <property type="nucleotide sequence ID" value="NZ_JAASQL010000004.1"/>
</dbReference>
<keyword evidence="1" id="KW-0472">Membrane</keyword>
<comment type="caution">
    <text evidence="2">The sequence shown here is derived from an EMBL/GenBank/DDBJ whole genome shotgun (WGS) entry which is preliminary data.</text>
</comment>
<sequence>MNNIQKDVLLGTLLGFFVCFIGTIFYVVIALPVSSVLDLFSVLVKEHLLFKVITLGALPNIFVFQYFIKKNKLYEARGVLMSVILIAIFFIIYNTI</sequence>
<gene>
    <name evidence="2" type="ORF">FHR24_002593</name>
</gene>
<feature type="transmembrane region" description="Helical" evidence="1">
    <location>
        <begin position="74"/>
        <end position="93"/>
    </location>
</feature>
<evidence type="ECO:0000313" key="2">
    <source>
        <dbReference type="EMBL" id="NIJ46115.1"/>
    </source>
</evidence>
<name>A0ABX0UE05_9FLAO</name>
<dbReference type="Proteomes" id="UP000745859">
    <property type="component" value="Unassembled WGS sequence"/>
</dbReference>
<proteinExistence type="predicted"/>
<feature type="transmembrane region" description="Helical" evidence="1">
    <location>
        <begin position="48"/>
        <end position="67"/>
    </location>
</feature>
<keyword evidence="1" id="KW-0812">Transmembrane</keyword>
<accession>A0ABX0UE05</accession>
<keyword evidence="1" id="KW-1133">Transmembrane helix</keyword>